<sequence>MIHLLMLLSIAKQANSMFYRSHDLSIGLSCISGNCSWNDGSPFDYNDFPSSSFFANQSGCVAMRLSGGYWSIDELGCSKKRFYVCGRPKTLPTPTPILITSSTPTSICPSNDWVYFNETNSCYYWTNSSDWATAEAYCVSQNAHLASVHSSAEMDFFKFIYNGNIWVGLRTNKGPIELNTEWQWTDGSPLDYLPWKGIYSMPYLGNDYQCVYSHDGIFNDNCSEVYTGMCKKPASQILSTTGSPPVIKCLPGWTYYKGTDSCYTGPSSNLTQNSAELYCQSIGGHLPSIRIVRHFFLNFWIGLYTTDSLVQLNTTWQWNDTTPVNYIRWFNGVPSLDNKQCGTTANDYSSSSYSINYGFQNVNCSALYMAICKQPSLDTVPTSSPAYTVKPPSPCDNVWTNSSYFIPLAKMNWTTSEEYCELCGGYLTSFHSYDEFYTIAHNIYNSGLLNYYKKSIWIGLYSDNNGRTWEWNDRSPYNYSYWYMNNPYQSGATCANLYLDNINDPARYGMANDKNCSTSLYGICKYKNS</sequence>
<keyword evidence="1" id="KW-0732">Signal</keyword>
<feature type="domain" description="C-type lectin" evidence="2">
    <location>
        <begin position="258"/>
        <end position="373"/>
    </location>
</feature>
<feature type="signal peptide" evidence="1">
    <location>
        <begin position="1"/>
        <end position="16"/>
    </location>
</feature>
<name>A0A914QG53_9BILA</name>
<dbReference type="PANTHER" id="PTHR22803">
    <property type="entry name" value="MANNOSE, PHOSPHOLIPASE, LECTIN RECEPTOR RELATED"/>
    <property type="match status" value="1"/>
</dbReference>
<dbReference type="InterPro" id="IPR001304">
    <property type="entry name" value="C-type_lectin-like"/>
</dbReference>
<organism evidence="3 4">
    <name type="scientific">Panagrolaimus davidi</name>
    <dbReference type="NCBI Taxonomy" id="227884"/>
    <lineage>
        <taxon>Eukaryota</taxon>
        <taxon>Metazoa</taxon>
        <taxon>Ecdysozoa</taxon>
        <taxon>Nematoda</taxon>
        <taxon>Chromadorea</taxon>
        <taxon>Rhabditida</taxon>
        <taxon>Tylenchina</taxon>
        <taxon>Panagrolaimomorpha</taxon>
        <taxon>Panagrolaimoidea</taxon>
        <taxon>Panagrolaimidae</taxon>
        <taxon>Panagrolaimus</taxon>
    </lineage>
</organism>
<dbReference type="Proteomes" id="UP000887578">
    <property type="component" value="Unplaced"/>
</dbReference>
<feature type="domain" description="C-type lectin" evidence="2">
    <location>
        <begin position="399"/>
        <end position="525"/>
    </location>
</feature>
<evidence type="ECO:0000313" key="4">
    <source>
        <dbReference type="WBParaSite" id="PDA_v2.g30730.t1"/>
    </source>
</evidence>
<evidence type="ECO:0000259" key="2">
    <source>
        <dbReference type="PROSITE" id="PS50041"/>
    </source>
</evidence>
<keyword evidence="3" id="KW-1185">Reference proteome</keyword>
<dbReference type="CDD" id="cd00037">
    <property type="entry name" value="CLECT"/>
    <property type="match status" value="2"/>
</dbReference>
<accession>A0A914QG53</accession>
<reference evidence="4" key="1">
    <citation type="submission" date="2022-11" db="UniProtKB">
        <authorList>
            <consortium name="WormBaseParasite"/>
        </authorList>
    </citation>
    <scope>IDENTIFICATION</scope>
</reference>
<dbReference type="SUPFAM" id="SSF56436">
    <property type="entry name" value="C-type lectin-like"/>
    <property type="match status" value="4"/>
</dbReference>
<dbReference type="PROSITE" id="PS50041">
    <property type="entry name" value="C_TYPE_LECTIN_2"/>
    <property type="match status" value="3"/>
</dbReference>
<evidence type="ECO:0000256" key="1">
    <source>
        <dbReference type="SAM" id="SignalP"/>
    </source>
</evidence>
<dbReference type="Gene3D" id="3.10.100.10">
    <property type="entry name" value="Mannose-Binding Protein A, subunit A"/>
    <property type="match status" value="4"/>
</dbReference>
<dbReference type="SMART" id="SM00034">
    <property type="entry name" value="CLECT"/>
    <property type="match status" value="3"/>
</dbReference>
<feature type="domain" description="C-type lectin" evidence="2">
    <location>
        <begin position="118"/>
        <end position="231"/>
    </location>
</feature>
<feature type="chain" id="PRO_5037322308" evidence="1">
    <location>
        <begin position="17"/>
        <end position="529"/>
    </location>
</feature>
<dbReference type="AlphaFoldDB" id="A0A914QG53"/>
<dbReference type="WBParaSite" id="PDA_v2.g30730.t1">
    <property type="protein sequence ID" value="PDA_v2.g30730.t1"/>
    <property type="gene ID" value="PDA_v2.g30730"/>
</dbReference>
<evidence type="ECO:0000313" key="3">
    <source>
        <dbReference type="Proteomes" id="UP000887578"/>
    </source>
</evidence>
<dbReference type="InterPro" id="IPR016187">
    <property type="entry name" value="CTDL_fold"/>
</dbReference>
<dbReference type="Pfam" id="PF00059">
    <property type="entry name" value="Lectin_C"/>
    <property type="match status" value="3"/>
</dbReference>
<proteinExistence type="predicted"/>
<protein>
    <submittedName>
        <fullName evidence="4">C-type lectin domain-containing protein</fullName>
    </submittedName>
</protein>
<dbReference type="InterPro" id="IPR016186">
    <property type="entry name" value="C-type_lectin-like/link_sf"/>
</dbReference>
<dbReference type="InterPro" id="IPR050111">
    <property type="entry name" value="C-type_lectin/snaclec_domain"/>
</dbReference>